<organism evidence="1">
    <name type="scientific">Myoviridae sp. ctisV53</name>
    <dbReference type="NCBI Taxonomy" id="2825156"/>
    <lineage>
        <taxon>Viruses</taxon>
        <taxon>Duplodnaviria</taxon>
        <taxon>Heunggongvirae</taxon>
        <taxon>Uroviricota</taxon>
        <taxon>Caudoviricetes</taxon>
    </lineage>
</organism>
<dbReference type="EMBL" id="BK015461">
    <property type="protein sequence ID" value="DAE08038.1"/>
    <property type="molecule type" value="Genomic_DNA"/>
</dbReference>
<sequence length="104" mass="11892">MKDPAVQDYRNRLLKEQFDALGVTEHSLAMEVWRVFERCSAAKPVMIWDSDLREYVESGQWQFDAKGALKALDMLHGMMEKLGARDEDEGGSYEDMIASGGREF</sequence>
<protein>
    <recommendedName>
        <fullName evidence="2">Terminase small subunit</fullName>
    </recommendedName>
</protein>
<proteinExistence type="predicted"/>
<evidence type="ECO:0008006" key="2">
    <source>
        <dbReference type="Google" id="ProtNLM"/>
    </source>
</evidence>
<reference evidence="1" key="1">
    <citation type="journal article" date="2021" name="Proc. Natl. Acad. Sci. U.S.A.">
        <title>A Catalog of Tens of Thousands of Viruses from Human Metagenomes Reveals Hidden Associations with Chronic Diseases.</title>
        <authorList>
            <person name="Tisza M.J."/>
            <person name="Buck C.B."/>
        </authorList>
    </citation>
    <scope>NUCLEOTIDE SEQUENCE</scope>
    <source>
        <strain evidence="1">CtisV53</strain>
    </source>
</reference>
<name>A0A8S5PLT7_9CAUD</name>
<evidence type="ECO:0000313" key="1">
    <source>
        <dbReference type="EMBL" id="DAE08038.1"/>
    </source>
</evidence>
<accession>A0A8S5PLT7</accession>